<organism evidence="5 6">
    <name type="scientific">Candidatus Roizmanbacteria bacterium GW2011_GWC2_37_13</name>
    <dbReference type="NCBI Taxonomy" id="1618486"/>
    <lineage>
        <taxon>Bacteria</taxon>
        <taxon>Candidatus Roizmaniibacteriota</taxon>
    </lineage>
</organism>
<dbReference type="InterPro" id="IPR010998">
    <property type="entry name" value="Integrase_recombinase_N"/>
</dbReference>
<dbReference type="SUPFAM" id="SSF56349">
    <property type="entry name" value="DNA breaking-rejoining enzymes"/>
    <property type="match status" value="1"/>
</dbReference>
<evidence type="ECO:0000259" key="4">
    <source>
        <dbReference type="PROSITE" id="PS51900"/>
    </source>
</evidence>
<evidence type="ECO:0000313" key="6">
    <source>
        <dbReference type="Proteomes" id="UP000034917"/>
    </source>
</evidence>
<gene>
    <name evidence="5" type="ORF">US40_C0011G0056</name>
</gene>
<dbReference type="PROSITE" id="PS51900">
    <property type="entry name" value="CB"/>
    <property type="match status" value="1"/>
</dbReference>
<proteinExistence type="predicted"/>
<feature type="domain" description="Core-binding (CB)" evidence="4">
    <location>
        <begin position="8"/>
        <end position="101"/>
    </location>
</feature>
<sequence>MEKGYNLYNLEPQFKKFLTAGNVSPITLKNYLSDFRHFAGWLDFYIKANPNVGSIHESTLQDFINEKMISEYRSYLVENNLPHKSINRRLSTLRKFCSFCISQGWIKENPAKKISNISRVGNNPRVVPLKAWQSPIRVISRVNKIISFFSSFWGGVKRRLQNPNNDSGPASPKLQRGEQARMTESPLSNNFGIQYYIAFLIILVFVATLGAGIYNKFFLKSEKTFAYPTAPTRAGRLLSFQGRLTDSLANPITTATNVTFKLYNVSSGGSALYTAGACSLTPDQDGIFNVLIGGSGYSPTPPQSVCGSEVDSSIFSENANVYMGITVASDSEMTPRQQIANVGYAINSETLQGLPPGSTVSTIPYIDVNGNVLIAAASPGIRSTYTSNTFTVSSAHATTIQSASTGDIVLQATESGTLKFRTGGATNTYTRIIVDNAGLVGIGTTSPGQELDIVGDLQFSGALMPNSTAGTSGQFLISSGSGVAPTWTSTVGATSISFSGITSGTNTQAAMVVGTGASLNYENSGTINASSLIGGTWASPGTIGSTTPNSGVFTNLTSNGNTTIGDNIADTTTVNSGAWTFANDTNFTLTGGANGLSFDTNTLSIDATSDRVGIGTTAPSQTLEINGTTQSLQYYAIGSSSEDYGRIVLGETLSAGQWGAIDWDTTSDQIRIKMSDASTVAVFTEAGNVGIGTTAPAGKLDVTDTSNTAASFNLTNNTATTIGVGVNTLGVMDLQSTSLTTGNFLNIETNALTSGKSLNLSSTSTGLTTGNLASLDWSPGSATTATGDLLSLNIGTNGNIGNLFNVKDIFQLHLLQVEMCQSPMI</sequence>
<name>A0A0G0JAD5_9BACT</name>
<keyword evidence="3" id="KW-0472">Membrane</keyword>
<dbReference type="EMBL" id="LBSV01000011">
    <property type="protein sequence ID" value="KKQ25171.1"/>
    <property type="molecule type" value="Genomic_DNA"/>
</dbReference>
<keyword evidence="1 2" id="KW-0238">DNA-binding</keyword>
<dbReference type="GO" id="GO:0003677">
    <property type="term" value="F:DNA binding"/>
    <property type="evidence" value="ECO:0007669"/>
    <property type="project" value="UniProtKB-UniRule"/>
</dbReference>
<dbReference type="Pfam" id="PF02899">
    <property type="entry name" value="Phage_int_SAM_1"/>
    <property type="match status" value="1"/>
</dbReference>
<dbReference type="InterPro" id="IPR011010">
    <property type="entry name" value="DNA_brk_join_enz"/>
</dbReference>
<dbReference type="Proteomes" id="UP000034917">
    <property type="component" value="Unassembled WGS sequence"/>
</dbReference>
<dbReference type="InterPro" id="IPR004107">
    <property type="entry name" value="Integrase_SAM-like_N"/>
</dbReference>
<comment type="caution">
    <text evidence="5">The sequence shown here is derived from an EMBL/GenBank/DDBJ whole genome shotgun (WGS) entry which is preliminary data.</text>
</comment>
<keyword evidence="3" id="KW-0812">Transmembrane</keyword>
<dbReference type="Gene3D" id="1.10.150.130">
    <property type="match status" value="1"/>
</dbReference>
<evidence type="ECO:0000256" key="2">
    <source>
        <dbReference type="PROSITE-ProRule" id="PRU01248"/>
    </source>
</evidence>
<protein>
    <recommendedName>
        <fullName evidence="4">Core-binding (CB) domain-containing protein</fullName>
    </recommendedName>
</protein>
<feature type="transmembrane region" description="Helical" evidence="3">
    <location>
        <begin position="193"/>
        <end position="214"/>
    </location>
</feature>
<accession>A0A0G0JAD5</accession>
<evidence type="ECO:0000313" key="5">
    <source>
        <dbReference type="EMBL" id="KKQ25171.1"/>
    </source>
</evidence>
<dbReference type="AlphaFoldDB" id="A0A0G0JAD5"/>
<dbReference type="InterPro" id="IPR044068">
    <property type="entry name" value="CB"/>
</dbReference>
<evidence type="ECO:0000256" key="1">
    <source>
        <dbReference type="ARBA" id="ARBA00023125"/>
    </source>
</evidence>
<evidence type="ECO:0000256" key="3">
    <source>
        <dbReference type="SAM" id="Phobius"/>
    </source>
</evidence>
<reference evidence="5 6" key="1">
    <citation type="journal article" date="2015" name="Nature">
        <title>rRNA introns, odd ribosomes, and small enigmatic genomes across a large radiation of phyla.</title>
        <authorList>
            <person name="Brown C.T."/>
            <person name="Hug L.A."/>
            <person name="Thomas B.C."/>
            <person name="Sharon I."/>
            <person name="Castelle C.J."/>
            <person name="Singh A."/>
            <person name="Wilkins M.J."/>
            <person name="Williams K.H."/>
            <person name="Banfield J.F."/>
        </authorList>
    </citation>
    <scope>NUCLEOTIDE SEQUENCE [LARGE SCALE GENOMIC DNA]</scope>
</reference>
<keyword evidence="3" id="KW-1133">Transmembrane helix</keyword>
<dbReference type="GO" id="GO:0015074">
    <property type="term" value="P:DNA integration"/>
    <property type="evidence" value="ECO:0007669"/>
    <property type="project" value="InterPro"/>
</dbReference>